<dbReference type="InterPro" id="IPR010722">
    <property type="entry name" value="BATS_dom"/>
</dbReference>
<feature type="binding site" evidence="7">
    <location>
        <position position="56"/>
    </location>
    <ligand>
        <name>[4Fe-4S] cluster</name>
        <dbReference type="ChEBI" id="CHEBI:49883"/>
        <note>4Fe-4S-S-AdoMet</note>
    </ligand>
</feature>
<feature type="binding site" evidence="7">
    <location>
        <position position="49"/>
    </location>
    <ligand>
        <name>[4Fe-4S] cluster</name>
        <dbReference type="ChEBI" id="CHEBI:49883"/>
        <note>4Fe-4S-S-AdoMet</note>
    </ligand>
</feature>
<dbReference type="InterPro" id="IPR006638">
    <property type="entry name" value="Elp3/MiaA/NifB-like_rSAM"/>
</dbReference>
<feature type="binding site" evidence="8">
    <location>
        <position position="168"/>
    </location>
    <ligand>
        <name>S-adenosyl-L-methionine</name>
        <dbReference type="ChEBI" id="CHEBI:59789"/>
    </ligand>
</feature>
<dbReference type="InterPro" id="IPR058240">
    <property type="entry name" value="rSAM_sf"/>
</dbReference>
<feature type="binding site" evidence="8">
    <location>
        <position position="147"/>
    </location>
    <ligand>
        <name>S-adenosyl-L-methionine</name>
        <dbReference type="ChEBI" id="CHEBI:59789"/>
    </ligand>
</feature>
<dbReference type="GO" id="GO:0044272">
    <property type="term" value="P:sulfur compound biosynthetic process"/>
    <property type="evidence" value="ECO:0007669"/>
    <property type="project" value="UniProtKB-ARBA"/>
</dbReference>
<dbReference type="PIRSF" id="PIRSF004762">
    <property type="entry name" value="CHP00423"/>
    <property type="match status" value="1"/>
</dbReference>
<accession>A0A937XGC0</accession>
<evidence type="ECO:0000313" key="12">
    <source>
        <dbReference type="Proteomes" id="UP000779900"/>
    </source>
</evidence>
<evidence type="ECO:0000256" key="6">
    <source>
        <dbReference type="ARBA" id="ARBA00034078"/>
    </source>
</evidence>
<dbReference type="InterPro" id="IPR013785">
    <property type="entry name" value="Aldolase_TIM"/>
</dbReference>
<comment type="cofactor">
    <cofactor evidence="6">
        <name>[2Fe-2S] cluster</name>
        <dbReference type="ChEBI" id="CHEBI:190135"/>
    </cofactor>
</comment>
<evidence type="ECO:0000256" key="9">
    <source>
        <dbReference type="SAM" id="MobiDB-lite"/>
    </source>
</evidence>
<feature type="domain" description="Radical SAM core" evidence="10">
    <location>
        <begin position="35"/>
        <end position="263"/>
    </location>
</feature>
<organism evidence="11 12">
    <name type="scientific">candidate division WOR-3 bacterium</name>
    <dbReference type="NCBI Taxonomy" id="2052148"/>
    <lineage>
        <taxon>Bacteria</taxon>
        <taxon>Bacteria division WOR-3</taxon>
    </lineage>
</organism>
<dbReference type="GO" id="GO:0042364">
    <property type="term" value="P:water-soluble vitamin biosynthetic process"/>
    <property type="evidence" value="ECO:0007669"/>
    <property type="project" value="UniProtKB-ARBA"/>
</dbReference>
<dbReference type="SMART" id="SM00876">
    <property type="entry name" value="BATS"/>
    <property type="match status" value="1"/>
</dbReference>
<protein>
    <submittedName>
        <fullName evidence="11">[FeFe] hydrogenase H-cluster radical SAM maturase HydE</fullName>
    </submittedName>
</protein>
<keyword evidence="2 7" id="KW-0949">S-adenosyl-L-methionine</keyword>
<dbReference type="GO" id="GO:0046872">
    <property type="term" value="F:metal ion binding"/>
    <property type="evidence" value="ECO:0007669"/>
    <property type="project" value="UniProtKB-KW"/>
</dbReference>
<dbReference type="Pfam" id="PF04055">
    <property type="entry name" value="Radical_SAM"/>
    <property type="match status" value="1"/>
</dbReference>
<dbReference type="SUPFAM" id="SSF102114">
    <property type="entry name" value="Radical SAM enzymes"/>
    <property type="match status" value="1"/>
</dbReference>
<evidence type="ECO:0000256" key="2">
    <source>
        <dbReference type="ARBA" id="ARBA00022691"/>
    </source>
</evidence>
<dbReference type="GO" id="GO:0016740">
    <property type="term" value="F:transferase activity"/>
    <property type="evidence" value="ECO:0007669"/>
    <property type="project" value="TreeGrafter"/>
</dbReference>
<evidence type="ECO:0000313" key="11">
    <source>
        <dbReference type="EMBL" id="MBM3331118.1"/>
    </source>
</evidence>
<evidence type="ECO:0000259" key="10">
    <source>
        <dbReference type="PROSITE" id="PS51918"/>
    </source>
</evidence>
<dbReference type="InterPro" id="IPR007197">
    <property type="entry name" value="rSAM"/>
</dbReference>
<evidence type="ECO:0000256" key="3">
    <source>
        <dbReference type="ARBA" id="ARBA00022723"/>
    </source>
</evidence>
<dbReference type="CDD" id="cd01335">
    <property type="entry name" value="Radical_SAM"/>
    <property type="match status" value="1"/>
</dbReference>
<keyword evidence="1 7" id="KW-0004">4Fe-4S</keyword>
<dbReference type="Proteomes" id="UP000779900">
    <property type="component" value="Unassembled WGS sequence"/>
</dbReference>
<dbReference type="PROSITE" id="PS51918">
    <property type="entry name" value="RADICAL_SAM"/>
    <property type="match status" value="1"/>
</dbReference>
<dbReference type="SMART" id="SM00729">
    <property type="entry name" value="Elp3"/>
    <property type="match status" value="1"/>
</dbReference>
<keyword evidence="5 7" id="KW-0411">Iron-sulfur</keyword>
<sequence length="357" mass="40448">MTRDEVLAWLKEEEDWKLSFLWEEADRVRREQVGDEVHLRGLIEMSSFCRRDCHYCGIRGSRKIERYRMSEEEVMECVRIAQRLEYGTVVLQSGEDHGLTSDFITHLVRRIKSETPLAVTLALGERSLEELAAWREAGADRYLLKHETSDPELFRRIHPDCSTEVSDRIALLKAAKEMGYEAGSGVMVGIPGQTYESLADDIMLFRDLDLEMIGCGPFVPHPDTPLGQMTNDESRMTNVRAQVPATDTMTTKVVALTRLLCPDANIPSTTALATINRERGREMGLERGANVWMPNLTQPRYRALYEIYPGKAKVIDTAEEFQKNLLATLERIGRVPGKGPGGRLPRVNLEARNPNDD</sequence>
<comment type="cofactor">
    <cofactor evidence="7">
        <name>[4Fe-4S] cluster</name>
        <dbReference type="ChEBI" id="CHEBI:49883"/>
    </cofactor>
    <text evidence="7">Binds 1 [4Fe-4S] cluster. The cluster is coordinated with 3 cysteines and an exchangeable S-adenosyl-L-methionine.</text>
</comment>
<reference evidence="11" key="1">
    <citation type="submission" date="2019-03" db="EMBL/GenBank/DDBJ databases">
        <title>Lake Tanganyika Metagenome-Assembled Genomes (MAGs).</title>
        <authorList>
            <person name="Tran P."/>
        </authorList>
    </citation>
    <scope>NUCLEOTIDE SEQUENCE</scope>
    <source>
        <strain evidence="11">K_DeepCast_150m_m2_040</strain>
    </source>
</reference>
<comment type="caution">
    <text evidence="11">The sequence shown here is derived from an EMBL/GenBank/DDBJ whole genome shotgun (WGS) entry which is preliminary data.</text>
</comment>
<dbReference type="SFLD" id="SFLDS00029">
    <property type="entry name" value="Radical_SAM"/>
    <property type="match status" value="1"/>
</dbReference>
<dbReference type="SFLD" id="SFLDG01280">
    <property type="entry name" value="HydE/PylB-like"/>
    <property type="match status" value="1"/>
</dbReference>
<keyword evidence="3" id="KW-0479">Metal-binding</keyword>
<dbReference type="InterPro" id="IPR024021">
    <property type="entry name" value="FeFe-hyd_HydE_rSAM"/>
</dbReference>
<name>A0A937XGC0_UNCW3</name>
<evidence type="ECO:0000256" key="7">
    <source>
        <dbReference type="PIRSR" id="PIRSR004762-1"/>
    </source>
</evidence>
<feature type="region of interest" description="Disordered" evidence="9">
    <location>
        <begin position="336"/>
        <end position="357"/>
    </location>
</feature>
<dbReference type="Gene3D" id="3.20.20.70">
    <property type="entry name" value="Aldolase class I"/>
    <property type="match status" value="1"/>
</dbReference>
<dbReference type="EMBL" id="VGIR01000019">
    <property type="protein sequence ID" value="MBM3331118.1"/>
    <property type="molecule type" value="Genomic_DNA"/>
</dbReference>
<dbReference type="SFLD" id="SFLDG01082">
    <property type="entry name" value="B12-binding_domain_containing"/>
    <property type="match status" value="1"/>
</dbReference>
<keyword evidence="4 7" id="KW-0408">Iron</keyword>
<dbReference type="NCBIfam" id="TIGR03956">
    <property type="entry name" value="rSAM_HydE"/>
    <property type="match status" value="1"/>
</dbReference>
<dbReference type="AlphaFoldDB" id="A0A937XGC0"/>
<dbReference type="PANTHER" id="PTHR43726">
    <property type="entry name" value="3-METHYLORNITHINE SYNTHASE"/>
    <property type="match status" value="1"/>
</dbReference>
<dbReference type="GO" id="GO:0051539">
    <property type="term" value="F:4 iron, 4 sulfur cluster binding"/>
    <property type="evidence" value="ECO:0007669"/>
    <property type="project" value="UniProtKB-KW"/>
</dbReference>
<gene>
    <name evidence="11" type="primary">hydE</name>
    <name evidence="11" type="ORF">FJY68_04600</name>
</gene>
<dbReference type="SFLD" id="SFLDF00348">
    <property type="entry name" value="FeFe_hydrogenase_maturase_(Hyd"/>
    <property type="match status" value="1"/>
</dbReference>
<evidence type="ECO:0000256" key="1">
    <source>
        <dbReference type="ARBA" id="ARBA00022485"/>
    </source>
</evidence>
<dbReference type="PANTHER" id="PTHR43726:SF1">
    <property type="entry name" value="BIOTIN SYNTHASE"/>
    <property type="match status" value="1"/>
</dbReference>
<feature type="binding site" evidence="7">
    <location>
        <position position="53"/>
    </location>
    <ligand>
        <name>[4Fe-4S] cluster</name>
        <dbReference type="ChEBI" id="CHEBI:49883"/>
        <note>4Fe-4S-S-AdoMet</note>
    </ligand>
</feature>
<evidence type="ECO:0000256" key="4">
    <source>
        <dbReference type="ARBA" id="ARBA00023004"/>
    </source>
</evidence>
<dbReference type="InterPro" id="IPR034422">
    <property type="entry name" value="HydE/PylB-like"/>
</dbReference>
<evidence type="ECO:0000256" key="8">
    <source>
        <dbReference type="PIRSR" id="PIRSR004762-2"/>
    </source>
</evidence>
<proteinExistence type="predicted"/>
<evidence type="ECO:0000256" key="5">
    <source>
        <dbReference type="ARBA" id="ARBA00023014"/>
    </source>
</evidence>
<dbReference type="SFLD" id="SFLDG01060">
    <property type="entry name" value="BATS_domain_containing"/>
    <property type="match status" value="1"/>
</dbReference>